<gene>
    <name evidence="2" type="ORF">ACFQ4C_07600</name>
</gene>
<proteinExistence type="predicted"/>
<keyword evidence="3" id="KW-1185">Reference proteome</keyword>
<dbReference type="Proteomes" id="UP001597116">
    <property type="component" value="Unassembled WGS sequence"/>
</dbReference>
<evidence type="ECO:0000313" key="2">
    <source>
        <dbReference type="EMBL" id="MFD1140967.1"/>
    </source>
</evidence>
<sequence>MSTSTTAGVLTDTPASDANVNKNCAITNNSNISVLILDAQGDDVTPMQVGYEQNLSLMASNDGGFQALDAGRTQNYTLNDWYTDDDNTQQYSTNYQFIITTADCLFPVKMTHAHYNLRPKPHTYDSITIAQADLDTMKLTEQFLQTMMAYPSSTLAKGFQQAMSGATDSSGSIEDIDTAVANFFATTQQYKTITLASITAMNTYYSQYPYVWSSYQTSKTYYLYGSDGNTVTDQGSVQISIQSILPARTDKNLPYFTMTYTDPSGASRPLYYAHNQFVDNKNSDMPAVCLAGTFVLRSTLTKVATDTSVMPILAGTINGLSVLGYDQKQKQDSDGNWSGLYTLLHPKDAMGWVSLFMTATGIYMGLEMAFRGLQGLKDRLFKKRNSDTDQSDPTGTELEEIRSEAKADVSAIKADSQKLMDKLDKQIEVTEDVAPKMDEFQKKMTDQLNEDQRNNLQDNLADKSDFIEDTMLEYGNPPSLQKVSGDIDQTYDSLDSLSTEDLMTKLQGFTDHITEVINTNFSAEVDRILESFKNLSKEVTDSLKEAKDASTEVKETSDKIDEAKTDNENGETPDDMDWHEFGFEPGAWG</sequence>
<feature type="compositionally biased region" description="Basic and acidic residues" evidence="1">
    <location>
        <begin position="538"/>
        <end position="567"/>
    </location>
</feature>
<accession>A0ABW3Q5I0</accession>
<evidence type="ECO:0000313" key="3">
    <source>
        <dbReference type="Proteomes" id="UP001597116"/>
    </source>
</evidence>
<protein>
    <submittedName>
        <fullName evidence="2">Uncharacterized protein</fullName>
    </submittedName>
</protein>
<organism evidence="2 3">
    <name type="scientific">Larkinella insperata</name>
    <dbReference type="NCBI Taxonomy" id="332158"/>
    <lineage>
        <taxon>Bacteria</taxon>
        <taxon>Pseudomonadati</taxon>
        <taxon>Bacteroidota</taxon>
        <taxon>Cytophagia</taxon>
        <taxon>Cytophagales</taxon>
        <taxon>Spirosomataceae</taxon>
        <taxon>Larkinella</taxon>
    </lineage>
</organism>
<dbReference type="RefSeq" id="WP_379884082.1">
    <property type="nucleotide sequence ID" value="NZ_JBHTLP010000004.1"/>
</dbReference>
<feature type="region of interest" description="Disordered" evidence="1">
    <location>
        <begin position="538"/>
        <end position="589"/>
    </location>
</feature>
<reference evidence="3" key="1">
    <citation type="journal article" date="2019" name="Int. J. Syst. Evol. Microbiol.">
        <title>The Global Catalogue of Microorganisms (GCM) 10K type strain sequencing project: providing services to taxonomists for standard genome sequencing and annotation.</title>
        <authorList>
            <consortium name="The Broad Institute Genomics Platform"/>
            <consortium name="The Broad Institute Genome Sequencing Center for Infectious Disease"/>
            <person name="Wu L."/>
            <person name="Ma J."/>
        </authorList>
    </citation>
    <scope>NUCLEOTIDE SEQUENCE [LARGE SCALE GENOMIC DNA]</scope>
    <source>
        <strain evidence="3">CCUG 55608</strain>
    </source>
</reference>
<evidence type="ECO:0000256" key="1">
    <source>
        <dbReference type="SAM" id="MobiDB-lite"/>
    </source>
</evidence>
<dbReference type="EMBL" id="JBHTLP010000004">
    <property type="protein sequence ID" value="MFD1140967.1"/>
    <property type="molecule type" value="Genomic_DNA"/>
</dbReference>
<comment type="caution">
    <text evidence="2">The sequence shown here is derived from an EMBL/GenBank/DDBJ whole genome shotgun (WGS) entry which is preliminary data.</text>
</comment>
<name>A0ABW3Q5I0_9BACT</name>
<feature type="region of interest" description="Disordered" evidence="1">
    <location>
        <begin position="384"/>
        <end position="404"/>
    </location>
</feature>